<protein>
    <submittedName>
        <fullName evidence="3">Amidohydrolase family protein</fullName>
    </submittedName>
</protein>
<feature type="domain" description="Amidohydrolase-related" evidence="2">
    <location>
        <begin position="342"/>
        <end position="424"/>
    </location>
</feature>
<dbReference type="Proteomes" id="UP000477311">
    <property type="component" value="Unassembled WGS sequence"/>
</dbReference>
<sequence>MNGGCSSRARGRMGLQVRRGGGLAIWVALWGAVTSAGTVFAEALLLRGAVVHTVTGPTLAPGDVLVREGRVAAVGQGLEAPDARVVDLRGLHLYPALIALNTGLGLKEIDAVRPTLDQVEVGVFTPEVGSWVAVNPDSELLPVARANGIGFFEPVPMGGVVAGRSGLLRLAGWTVREMTVRAPLAMHVFWPSMELDTRSRNEVPDPEKWKSPEGQARERASRLRALEDFFRQADAYARAQDPDRPPRVGAPGAQPIWEAMLPFVRGERPIVVHADDVRQIRGVLKWAETNRWRVMLAGGRDARREADGLARLGIPVVYEHVFTRPVRDTDSYDVHFRAPAVLHKAGVTVLFSTGVEDASLVKNLPYHAAQAVAHGFPAEAAVRALTVEAARWCGLGEQLGSIEPGREATLFAATGDVLDIRTQVVRMWVEGREVGLENRHTRLYEKYRQRPGPRR</sequence>
<dbReference type="PANTHER" id="PTHR43135:SF3">
    <property type="entry name" value="ALPHA-D-RIBOSE 1-METHYLPHOSPHONATE 5-TRIPHOSPHATE DIPHOSPHATASE"/>
    <property type="match status" value="1"/>
</dbReference>
<organism evidence="3 4">
    <name type="scientific">Limisphaera ngatamarikiensis</name>
    <dbReference type="NCBI Taxonomy" id="1324935"/>
    <lineage>
        <taxon>Bacteria</taxon>
        <taxon>Pseudomonadati</taxon>
        <taxon>Verrucomicrobiota</taxon>
        <taxon>Verrucomicrobiia</taxon>
        <taxon>Limisphaerales</taxon>
        <taxon>Limisphaeraceae</taxon>
        <taxon>Limisphaera</taxon>
    </lineage>
</organism>
<dbReference type="PANTHER" id="PTHR43135">
    <property type="entry name" value="ALPHA-D-RIBOSE 1-METHYLPHOSPHONATE 5-TRIPHOSPHATE DIPHOSPHATASE"/>
    <property type="match status" value="1"/>
</dbReference>
<evidence type="ECO:0000259" key="2">
    <source>
        <dbReference type="Pfam" id="PF01979"/>
    </source>
</evidence>
<evidence type="ECO:0000256" key="1">
    <source>
        <dbReference type="SAM" id="MobiDB-lite"/>
    </source>
</evidence>
<dbReference type="SUPFAM" id="SSF51338">
    <property type="entry name" value="Composite domain of metallo-dependent hydrolases"/>
    <property type="match status" value="1"/>
</dbReference>
<comment type="caution">
    <text evidence="3">The sequence shown here is derived from an EMBL/GenBank/DDBJ whole genome shotgun (WGS) entry which is preliminary data.</text>
</comment>
<reference evidence="3 4" key="1">
    <citation type="submission" date="2020-02" db="EMBL/GenBank/DDBJ databases">
        <title>Draft genome sequence of Limisphaera ngatamarikiensis NGM72.4T, a thermophilic Verrucomicrobia grouped in subdivision 3.</title>
        <authorList>
            <person name="Carere C.R."/>
            <person name="Steen J."/>
            <person name="Hugenholtz P."/>
            <person name="Stott M.B."/>
        </authorList>
    </citation>
    <scope>NUCLEOTIDE SEQUENCE [LARGE SCALE GENOMIC DNA]</scope>
    <source>
        <strain evidence="3 4">NGM72.4</strain>
    </source>
</reference>
<dbReference type="InterPro" id="IPR051781">
    <property type="entry name" value="Metallo-dep_Hydrolase"/>
</dbReference>
<dbReference type="Pfam" id="PF01979">
    <property type="entry name" value="Amidohydro_1"/>
    <property type="match status" value="1"/>
</dbReference>
<gene>
    <name evidence="3" type="ORF">G4L39_00405</name>
</gene>
<evidence type="ECO:0000313" key="3">
    <source>
        <dbReference type="EMBL" id="NGO37867.1"/>
    </source>
</evidence>
<dbReference type="Gene3D" id="2.30.40.10">
    <property type="entry name" value="Urease, subunit C, domain 1"/>
    <property type="match status" value="1"/>
</dbReference>
<dbReference type="GO" id="GO:0016810">
    <property type="term" value="F:hydrolase activity, acting on carbon-nitrogen (but not peptide) bonds"/>
    <property type="evidence" value="ECO:0007669"/>
    <property type="project" value="InterPro"/>
</dbReference>
<name>A0A6M1RK71_9BACT</name>
<dbReference type="EMBL" id="JAAKYA010000004">
    <property type="protein sequence ID" value="NGO37867.1"/>
    <property type="molecule type" value="Genomic_DNA"/>
</dbReference>
<dbReference type="AlphaFoldDB" id="A0A6M1RK71"/>
<dbReference type="Gene3D" id="3.20.20.140">
    <property type="entry name" value="Metal-dependent hydrolases"/>
    <property type="match status" value="1"/>
</dbReference>
<dbReference type="InterPro" id="IPR006680">
    <property type="entry name" value="Amidohydro-rel"/>
</dbReference>
<dbReference type="SUPFAM" id="SSF51556">
    <property type="entry name" value="Metallo-dependent hydrolases"/>
    <property type="match status" value="1"/>
</dbReference>
<dbReference type="InterPro" id="IPR011059">
    <property type="entry name" value="Metal-dep_hydrolase_composite"/>
</dbReference>
<keyword evidence="3" id="KW-0378">Hydrolase</keyword>
<dbReference type="RefSeq" id="WP_165105072.1">
    <property type="nucleotide sequence ID" value="NZ_JAAKYA010000004.1"/>
</dbReference>
<proteinExistence type="predicted"/>
<accession>A0A6M1RK71</accession>
<dbReference type="InterPro" id="IPR032466">
    <property type="entry name" value="Metal_Hydrolase"/>
</dbReference>
<evidence type="ECO:0000313" key="4">
    <source>
        <dbReference type="Proteomes" id="UP000477311"/>
    </source>
</evidence>
<feature type="region of interest" description="Disordered" evidence="1">
    <location>
        <begin position="198"/>
        <end position="217"/>
    </location>
</feature>
<keyword evidence="4" id="KW-1185">Reference proteome</keyword>